<gene>
    <name evidence="1" type="ORF">NCTC11938_05126</name>
</gene>
<proteinExistence type="predicted"/>
<dbReference type="InterPro" id="IPR021730">
    <property type="entry name" value="YdbH"/>
</dbReference>
<protein>
    <submittedName>
        <fullName evidence="1">Dicarboxylate transport</fullName>
    </submittedName>
</protein>
<evidence type="ECO:0000313" key="2">
    <source>
        <dbReference type="Proteomes" id="UP000254191"/>
    </source>
</evidence>
<reference evidence="1 2" key="1">
    <citation type="submission" date="2018-06" db="EMBL/GenBank/DDBJ databases">
        <authorList>
            <consortium name="Pathogen Informatics"/>
            <person name="Doyle S."/>
        </authorList>
    </citation>
    <scope>NUCLEOTIDE SEQUENCE [LARGE SCALE GENOMIC DNA]</scope>
    <source>
        <strain evidence="1 2">NCTC11938</strain>
    </source>
</reference>
<accession>A0A379GIG2</accession>
<sequence>MTQFAASGKVSGELPFFINNNQWIVKDGWLANSSYLTLRLDKDFVDSIDDSNMTAGVAMAWLRYLEISRSWTRVNLSNLGELVLEAEIQGKNPLEDKRRQVNLNYRHQENIFQLWRSLRFGSQLEEWLEKSLSDLGSESE</sequence>
<dbReference type="AlphaFoldDB" id="A0A379GIG2"/>
<dbReference type="Pfam" id="PF11739">
    <property type="entry name" value="YdbH-like"/>
    <property type="match status" value="1"/>
</dbReference>
<evidence type="ECO:0000313" key="1">
    <source>
        <dbReference type="EMBL" id="SUC40824.1"/>
    </source>
</evidence>
<dbReference type="Proteomes" id="UP000254191">
    <property type="component" value="Unassembled WGS sequence"/>
</dbReference>
<name>A0A379GIG2_PROMI</name>
<organism evidence="1 2">
    <name type="scientific">Proteus mirabilis</name>
    <dbReference type="NCBI Taxonomy" id="584"/>
    <lineage>
        <taxon>Bacteria</taxon>
        <taxon>Pseudomonadati</taxon>
        <taxon>Pseudomonadota</taxon>
        <taxon>Gammaproteobacteria</taxon>
        <taxon>Enterobacterales</taxon>
        <taxon>Morganellaceae</taxon>
        <taxon>Proteus</taxon>
    </lineage>
</organism>
<dbReference type="EMBL" id="UGTS01000006">
    <property type="protein sequence ID" value="SUC40824.1"/>
    <property type="molecule type" value="Genomic_DNA"/>
</dbReference>